<protein>
    <submittedName>
        <fullName evidence="1">Uncharacterized protein</fullName>
    </submittedName>
</protein>
<dbReference type="AlphaFoldDB" id="A0ABD1X7C0"/>
<dbReference type="Proteomes" id="UP001604277">
    <property type="component" value="Unassembled WGS sequence"/>
</dbReference>
<reference evidence="2" key="1">
    <citation type="submission" date="2024-07" db="EMBL/GenBank/DDBJ databases">
        <title>Two chromosome-level genome assemblies of Korean endemic species Abeliophyllum distichum and Forsythia ovata (Oleaceae).</title>
        <authorList>
            <person name="Jang H."/>
        </authorList>
    </citation>
    <scope>NUCLEOTIDE SEQUENCE [LARGE SCALE GENOMIC DNA]</scope>
</reference>
<gene>
    <name evidence="1" type="ORF">Fot_02299</name>
</gene>
<organism evidence="1 2">
    <name type="scientific">Forsythia ovata</name>
    <dbReference type="NCBI Taxonomy" id="205694"/>
    <lineage>
        <taxon>Eukaryota</taxon>
        <taxon>Viridiplantae</taxon>
        <taxon>Streptophyta</taxon>
        <taxon>Embryophyta</taxon>
        <taxon>Tracheophyta</taxon>
        <taxon>Spermatophyta</taxon>
        <taxon>Magnoliopsida</taxon>
        <taxon>eudicotyledons</taxon>
        <taxon>Gunneridae</taxon>
        <taxon>Pentapetalae</taxon>
        <taxon>asterids</taxon>
        <taxon>lamiids</taxon>
        <taxon>Lamiales</taxon>
        <taxon>Oleaceae</taxon>
        <taxon>Forsythieae</taxon>
        <taxon>Forsythia</taxon>
    </lineage>
</organism>
<comment type="caution">
    <text evidence="1">The sequence shown here is derived from an EMBL/GenBank/DDBJ whole genome shotgun (WGS) entry which is preliminary data.</text>
</comment>
<name>A0ABD1X7C0_9LAMI</name>
<proteinExistence type="predicted"/>
<evidence type="ECO:0000313" key="1">
    <source>
        <dbReference type="EMBL" id="KAL2557560.1"/>
    </source>
</evidence>
<dbReference type="PANTHER" id="PTHR45125">
    <property type="entry name" value="F21J9.4-RELATED"/>
    <property type="match status" value="1"/>
</dbReference>
<sequence>MAREQENHGGCATVTAAAGQYGPEYNDVRNINSLGCCWQKIQQDVSKFHGFYERLERHPRSGTTPDDMIFQHMSFLLSIPLLVIVWFSEDESLLDDELLESDS</sequence>
<keyword evidence="2" id="KW-1185">Reference proteome</keyword>
<dbReference type="EMBL" id="JBFOLJ010000001">
    <property type="protein sequence ID" value="KAL2557560.1"/>
    <property type="molecule type" value="Genomic_DNA"/>
</dbReference>
<evidence type="ECO:0000313" key="2">
    <source>
        <dbReference type="Proteomes" id="UP001604277"/>
    </source>
</evidence>
<accession>A0ABD1X7C0</accession>
<dbReference type="PANTHER" id="PTHR45125:SF3">
    <property type="entry name" value="NO-APICAL-MERISTEM-ASSOCIATED CARBOXY-TERMINAL DOMAIN PROTEIN"/>
    <property type="match status" value="1"/>
</dbReference>